<reference evidence="8 9" key="1">
    <citation type="submission" date="2020-04" db="EMBL/GenBank/DDBJ databases">
        <title>Massilia sp. RP-1-19 isolated from soil.</title>
        <authorList>
            <person name="Dahal R.H."/>
        </authorList>
    </citation>
    <scope>NUCLEOTIDE SEQUENCE [LARGE SCALE GENOMIC DNA]</scope>
    <source>
        <strain evidence="8 9">RP-1-19</strain>
    </source>
</reference>
<dbReference type="InterPro" id="IPR051457">
    <property type="entry name" value="2-oxoacid:Fd_oxidoreductase"/>
</dbReference>
<dbReference type="NCBIfam" id="NF009588">
    <property type="entry name" value="PRK13029.1"/>
    <property type="match status" value="1"/>
</dbReference>
<dbReference type="PROSITE" id="PS51379">
    <property type="entry name" value="4FE4S_FER_2"/>
    <property type="match status" value="1"/>
</dbReference>
<dbReference type="EMBL" id="JABBGG010000002">
    <property type="protein sequence ID" value="NML60232.1"/>
    <property type="molecule type" value="Genomic_DNA"/>
</dbReference>
<sequence length="1184" mass="129599">MNAPLDRSALEPQPPHEISLDDKWTLERGRAFMTGTQALIRLPMMQRERDLKAGLNTAGYITGYRGSPVTSVDMTAVKAKKHLDAHHVKFHPGMNEDLAATAVWGTQQTNLFKDAKYDGVFSMWYGKGPGVDRCGDVFKHANNAGSAQHGGVLVLAGDDHAAKSSSTAHQSDHILNACGIPVLYPASVQEYIDYGLHAWAMSRYTGLWVSMKCVTDIIESGAVVDFDPDRVQIVMPTDFAMPEGGLNIRWPDTVLDMEVRMNTYKWYAALAYARANKLNKIIWDSPKPRIGIITAGKSYLDTRQALADLGIDEQAAADIGIRLYKIGMTWPLEAEGVHEFAAGLDEILVIEEKRQILEYALKEELYNLPDGERPRVVGKFDDTGEWSNKNGTGHGDWLLPATYELNPALIARAIASRISHYCAGHPVEQRVRERIAFLEAKELVLKNFSAKPNPDTDRTPYFCSGCPHNSSTKVPEGSRALAGIGCHYMVLWMDRETSTFTHMGAEGVTWVGQAPFTNEKHVFTNLGDGTYFHSGILAIRAAVSAKVNITYKILFNDAVAMTGGQEFDGPLDPGMISRQIAAEGVGPIIVVTDEPEKYPSDYKWAEGVTVRHRSELMDVQRELRDKPGVSAMIYDQTCASEKRRRRKRNEYPDPAKRAVINEAVCEGCGDCSVQSNCLSVEPLETELGRKRQINQSSCNKDFSCVTGFCPSFVTVEGGSLKKPKKAAAGEAAPPVLPTPALPSIAEPYGILITGIGGTGVVTVGQILAMAAHVEGKGAIVLDMSGLAQKGGPVMSHVRLADNQADLHSTRVGTGSANLVIGCDLIVTASRDAVSRMGEGRTYAAINSTGSSTAAFVKNPDWQFPAESSKNQIIQACGAEKVDFVDAGQMATALMGDSIATNMFMLGYAWQKGQVPLTEASIIKAIELNGVAVGFNKAAFTWGRTAAHDVASVVRMTTPAKVIEFKRTQTLDDVIKRRVELLTAYQDVAYAQQYKSFVDQVRADEEKLGKGTRLTEAVARYYYKLMAYKDEYEVARLYTDGAFKEKIAGMFEGDYQLKFHLAPPLLAKHDSKGQLVKQEFGPWMMKAFGMLAKLKGLRGGMFDVFGYTAERKMERALIAEYRNTVGGLLPKLNATNLSQAVAIASIPEDIRGYGHVKERHLKAAKEKEASLLANFGKAIEITRVA</sequence>
<dbReference type="Pfam" id="PF02775">
    <property type="entry name" value="TPP_enzyme_C"/>
    <property type="match status" value="1"/>
</dbReference>
<dbReference type="InterPro" id="IPR002880">
    <property type="entry name" value="Pyrv_Fd/Flavodoxin_OxRdtase_N"/>
</dbReference>
<keyword evidence="2" id="KW-0004">4Fe-4S</keyword>
<organism evidence="8 9">
    <name type="scientific">Massilia polaris</name>
    <dbReference type="NCBI Taxonomy" id="2728846"/>
    <lineage>
        <taxon>Bacteria</taxon>
        <taxon>Pseudomonadati</taxon>
        <taxon>Pseudomonadota</taxon>
        <taxon>Betaproteobacteria</taxon>
        <taxon>Burkholderiales</taxon>
        <taxon>Oxalobacteraceae</taxon>
        <taxon>Telluria group</taxon>
        <taxon>Massilia</taxon>
    </lineage>
</organism>
<comment type="caution">
    <text evidence="8">The sequence shown here is derived from an EMBL/GenBank/DDBJ whole genome shotgun (WGS) entry which is preliminary data.</text>
</comment>
<keyword evidence="1" id="KW-0813">Transport</keyword>
<dbReference type="InterPro" id="IPR002869">
    <property type="entry name" value="Pyrv_flavodox_OxRed_cen"/>
</dbReference>
<dbReference type="Pfam" id="PF01558">
    <property type="entry name" value="POR"/>
    <property type="match status" value="1"/>
</dbReference>
<dbReference type="InterPro" id="IPR011766">
    <property type="entry name" value="TPP_enzyme_TPP-bd"/>
</dbReference>
<dbReference type="InterPro" id="IPR029061">
    <property type="entry name" value="THDP-binding"/>
</dbReference>
<keyword evidence="2" id="KW-0479">Metal-binding</keyword>
<evidence type="ECO:0000313" key="9">
    <source>
        <dbReference type="Proteomes" id="UP000583752"/>
    </source>
</evidence>
<keyword evidence="5" id="KW-0408">Iron</keyword>
<dbReference type="Pfam" id="PF20169">
    <property type="entry name" value="DUF6537"/>
    <property type="match status" value="1"/>
</dbReference>
<keyword evidence="4" id="KW-0560">Oxidoreductase</keyword>
<dbReference type="SUPFAM" id="SSF52518">
    <property type="entry name" value="Thiamin diphosphate-binding fold (THDP-binding)"/>
    <property type="match status" value="2"/>
</dbReference>
<keyword evidence="3" id="KW-0249">Electron transport</keyword>
<dbReference type="CDD" id="cd07034">
    <property type="entry name" value="TPP_PYR_PFOR_IOR-alpha_like"/>
    <property type="match status" value="1"/>
</dbReference>
<evidence type="ECO:0000313" key="8">
    <source>
        <dbReference type="EMBL" id="NML60232.1"/>
    </source>
</evidence>
<gene>
    <name evidence="8" type="ORF">HHL21_03855</name>
</gene>
<keyword evidence="8" id="KW-0670">Pyruvate</keyword>
<protein>
    <submittedName>
        <fullName evidence="8">Indolepyruvate ferredoxin oxidoreductase family protein</fullName>
    </submittedName>
</protein>
<name>A0A848HGY5_9BURK</name>
<dbReference type="Gene3D" id="3.40.50.970">
    <property type="match status" value="1"/>
</dbReference>
<evidence type="ECO:0000259" key="7">
    <source>
        <dbReference type="PROSITE" id="PS51379"/>
    </source>
</evidence>
<evidence type="ECO:0000256" key="2">
    <source>
        <dbReference type="ARBA" id="ARBA00022485"/>
    </source>
</evidence>
<dbReference type="GO" id="GO:0044281">
    <property type="term" value="P:small molecule metabolic process"/>
    <property type="evidence" value="ECO:0007669"/>
    <property type="project" value="UniProtKB-ARBA"/>
</dbReference>
<dbReference type="SUPFAM" id="SSF53323">
    <property type="entry name" value="Pyruvate-ferredoxin oxidoreductase, PFOR, domain III"/>
    <property type="match status" value="1"/>
</dbReference>
<dbReference type="InterPro" id="IPR017896">
    <property type="entry name" value="4Fe4S_Fe-S-bd"/>
</dbReference>
<evidence type="ECO:0000256" key="3">
    <source>
        <dbReference type="ARBA" id="ARBA00022982"/>
    </source>
</evidence>
<dbReference type="PANTHER" id="PTHR48084">
    <property type="entry name" value="2-OXOGLUTARATE OXIDOREDUCTASE SUBUNIT KORB-RELATED"/>
    <property type="match status" value="1"/>
</dbReference>
<dbReference type="GO" id="GO:0030976">
    <property type="term" value="F:thiamine pyrophosphate binding"/>
    <property type="evidence" value="ECO:0007669"/>
    <property type="project" value="InterPro"/>
</dbReference>
<dbReference type="PANTHER" id="PTHR48084:SF3">
    <property type="entry name" value="SUBUNIT OF PYRUVATE:FLAVODOXIN OXIDOREDUCTASE"/>
    <property type="match status" value="1"/>
</dbReference>
<dbReference type="GO" id="GO:0016625">
    <property type="term" value="F:oxidoreductase activity, acting on the aldehyde or oxo group of donors, iron-sulfur protein as acceptor"/>
    <property type="evidence" value="ECO:0007669"/>
    <property type="project" value="UniProtKB-ARBA"/>
</dbReference>
<dbReference type="NCBIfam" id="NF009589">
    <property type="entry name" value="PRK13030.1"/>
    <property type="match status" value="1"/>
</dbReference>
<dbReference type="Gene3D" id="3.40.920.10">
    <property type="entry name" value="Pyruvate-ferredoxin oxidoreductase, PFOR, domain III"/>
    <property type="match status" value="1"/>
</dbReference>
<evidence type="ECO:0000256" key="1">
    <source>
        <dbReference type="ARBA" id="ARBA00022448"/>
    </source>
</evidence>
<dbReference type="InterPro" id="IPR009014">
    <property type="entry name" value="Transketo_C/PFOR_II"/>
</dbReference>
<evidence type="ECO:0000256" key="5">
    <source>
        <dbReference type="ARBA" id="ARBA00023004"/>
    </source>
</evidence>
<dbReference type="Proteomes" id="UP000583752">
    <property type="component" value="Unassembled WGS sequence"/>
</dbReference>
<evidence type="ECO:0000256" key="4">
    <source>
        <dbReference type="ARBA" id="ARBA00023002"/>
    </source>
</evidence>
<dbReference type="RefSeq" id="WP_169463957.1">
    <property type="nucleotide sequence ID" value="NZ_JABBGG010000002.1"/>
</dbReference>
<dbReference type="InterPro" id="IPR019752">
    <property type="entry name" value="Pyrv/ketoisovalerate_OxRed_cat"/>
</dbReference>
<keyword evidence="6" id="KW-0411">Iron-sulfur</keyword>
<dbReference type="InterPro" id="IPR046667">
    <property type="entry name" value="DUF6537"/>
</dbReference>
<dbReference type="AlphaFoldDB" id="A0A848HGY5"/>
<accession>A0A848HGY5</accession>
<keyword evidence="9" id="KW-1185">Reference proteome</keyword>
<feature type="domain" description="4Fe-4S ferredoxin-type" evidence="7">
    <location>
        <begin position="656"/>
        <end position="688"/>
    </location>
</feature>
<dbReference type="GO" id="GO:0051539">
    <property type="term" value="F:4 iron, 4 sulfur cluster binding"/>
    <property type="evidence" value="ECO:0007669"/>
    <property type="project" value="UniProtKB-KW"/>
</dbReference>
<dbReference type="GO" id="GO:0045333">
    <property type="term" value="P:cellular respiration"/>
    <property type="evidence" value="ECO:0007669"/>
    <property type="project" value="UniProtKB-ARBA"/>
</dbReference>
<dbReference type="SUPFAM" id="SSF52922">
    <property type="entry name" value="TK C-terminal domain-like"/>
    <property type="match status" value="1"/>
</dbReference>
<evidence type="ECO:0000256" key="6">
    <source>
        <dbReference type="ARBA" id="ARBA00023014"/>
    </source>
</evidence>
<proteinExistence type="predicted"/>